<keyword evidence="9" id="KW-0614">Plasmid</keyword>
<dbReference type="GO" id="GO:0006261">
    <property type="term" value="P:DNA-templated DNA replication"/>
    <property type="evidence" value="ECO:0007669"/>
    <property type="project" value="InterPro"/>
</dbReference>
<evidence type="ECO:0000256" key="1">
    <source>
        <dbReference type="ARBA" id="ARBA00007705"/>
    </source>
</evidence>
<dbReference type="Pfam" id="PF00476">
    <property type="entry name" value="DNA_pol_A"/>
    <property type="match status" value="1"/>
</dbReference>
<dbReference type="Pfam" id="PF01612">
    <property type="entry name" value="DNA_pol_A_exo1"/>
    <property type="match status" value="1"/>
</dbReference>
<feature type="domain" description="3'-5' exonuclease" evidence="7">
    <location>
        <begin position="163"/>
        <end position="333"/>
    </location>
</feature>
<dbReference type="PRINTS" id="PR00868">
    <property type="entry name" value="DNAPOLI"/>
</dbReference>
<dbReference type="RefSeq" id="WP_320002362.1">
    <property type="nucleotide sequence ID" value="NZ_CP138349.1"/>
</dbReference>
<dbReference type="CDD" id="cd06142">
    <property type="entry name" value="RNaseD_exo"/>
    <property type="match status" value="1"/>
</dbReference>
<dbReference type="InterPro" id="IPR036397">
    <property type="entry name" value="RNaseH_sf"/>
</dbReference>
<evidence type="ECO:0000259" key="7">
    <source>
        <dbReference type="SMART" id="SM00474"/>
    </source>
</evidence>
<evidence type="ECO:0000313" key="9">
    <source>
        <dbReference type="EMBL" id="WPF90494.1"/>
    </source>
</evidence>
<feature type="compositionally biased region" description="Basic residues" evidence="6">
    <location>
        <begin position="16"/>
        <end position="27"/>
    </location>
</feature>
<dbReference type="SMR" id="A0AAF0ZGC5"/>
<dbReference type="GO" id="GO:0003677">
    <property type="term" value="F:DNA binding"/>
    <property type="evidence" value="ECO:0007669"/>
    <property type="project" value="InterPro"/>
</dbReference>
<reference evidence="9" key="1">
    <citation type="submission" date="2023-11" db="EMBL/GenBank/DDBJ databases">
        <title>Genome sequence of Cyanobacterium aponinum BCRC AL20115.</title>
        <authorList>
            <person name="Chang H.-Y."/>
            <person name="Lin K.-M."/>
            <person name="Hsueh H.-T."/>
            <person name="Chu H.-A."/>
            <person name="Kuo C.-H."/>
        </authorList>
    </citation>
    <scope>NUCLEOTIDE SEQUENCE</scope>
    <source>
        <strain evidence="9">AL20115</strain>
        <plasmid evidence="9">pAL20115a</plasmid>
    </source>
</reference>
<evidence type="ECO:0000256" key="3">
    <source>
        <dbReference type="ARBA" id="ARBA00020311"/>
    </source>
</evidence>
<comment type="catalytic activity">
    <reaction evidence="5">
        <text>DNA(n) + a 2'-deoxyribonucleoside 5'-triphosphate = DNA(n+1) + diphosphate</text>
        <dbReference type="Rhea" id="RHEA:22508"/>
        <dbReference type="Rhea" id="RHEA-COMP:17339"/>
        <dbReference type="Rhea" id="RHEA-COMP:17340"/>
        <dbReference type="ChEBI" id="CHEBI:33019"/>
        <dbReference type="ChEBI" id="CHEBI:61560"/>
        <dbReference type="ChEBI" id="CHEBI:173112"/>
        <dbReference type="EC" id="2.7.7.7"/>
    </reaction>
</comment>
<dbReference type="SUPFAM" id="SSF53098">
    <property type="entry name" value="Ribonuclease H-like"/>
    <property type="match status" value="1"/>
</dbReference>
<dbReference type="Gene3D" id="1.10.150.20">
    <property type="entry name" value="5' to 3' exonuclease, C-terminal subdomain"/>
    <property type="match status" value="1"/>
</dbReference>
<name>A0AAF0ZGC5_9CHRO</name>
<keyword evidence="9" id="KW-0540">Nuclease</keyword>
<dbReference type="Gene3D" id="1.20.1060.10">
    <property type="entry name" value="Taq DNA Polymerase, Chain T, domain 4"/>
    <property type="match status" value="1"/>
</dbReference>
<dbReference type="InterPro" id="IPR012337">
    <property type="entry name" value="RNaseH-like_sf"/>
</dbReference>
<keyword evidence="9" id="KW-0378">Hydrolase</keyword>
<dbReference type="GO" id="GO:0006302">
    <property type="term" value="P:double-strand break repair"/>
    <property type="evidence" value="ECO:0007669"/>
    <property type="project" value="TreeGrafter"/>
</dbReference>
<evidence type="ECO:0000256" key="2">
    <source>
        <dbReference type="ARBA" id="ARBA00012417"/>
    </source>
</evidence>
<protein>
    <recommendedName>
        <fullName evidence="3">DNA polymerase I</fullName>
        <ecNumber evidence="2">2.7.7.7</ecNumber>
    </recommendedName>
</protein>
<evidence type="ECO:0000256" key="5">
    <source>
        <dbReference type="ARBA" id="ARBA00049244"/>
    </source>
</evidence>
<geneLocation type="plasmid" evidence="9">
    <name>pAL20115a</name>
</geneLocation>
<proteinExistence type="inferred from homology"/>
<dbReference type="SMART" id="SM00474">
    <property type="entry name" value="35EXOc"/>
    <property type="match status" value="1"/>
</dbReference>
<dbReference type="SUPFAM" id="SSF56672">
    <property type="entry name" value="DNA/RNA polymerases"/>
    <property type="match status" value="1"/>
</dbReference>
<dbReference type="InterPro" id="IPR001098">
    <property type="entry name" value="DNA-dir_DNA_pol_A_palm_dom"/>
</dbReference>
<dbReference type="InterPro" id="IPR043502">
    <property type="entry name" value="DNA/RNA_pol_sf"/>
</dbReference>
<keyword evidence="4" id="KW-0235">DNA replication</keyword>
<dbReference type="Gene3D" id="3.30.70.370">
    <property type="match status" value="1"/>
</dbReference>
<evidence type="ECO:0000256" key="4">
    <source>
        <dbReference type="ARBA" id="ARBA00022705"/>
    </source>
</evidence>
<dbReference type="GO" id="GO:0003887">
    <property type="term" value="F:DNA-directed DNA polymerase activity"/>
    <property type="evidence" value="ECO:0007669"/>
    <property type="project" value="UniProtKB-EC"/>
</dbReference>
<dbReference type="NCBIfam" id="NF011539">
    <property type="entry name" value="PRK14975.1-3"/>
    <property type="match status" value="1"/>
</dbReference>
<feature type="domain" description="DNA-directed DNA polymerase family A palm" evidence="8">
    <location>
        <begin position="495"/>
        <end position="699"/>
    </location>
</feature>
<dbReference type="PANTHER" id="PTHR10133:SF27">
    <property type="entry name" value="DNA POLYMERASE NU"/>
    <property type="match status" value="1"/>
</dbReference>
<sequence>MRELTPEDKAFISQLKSKKKSKAKPSPKSKENKSDINNQIVSDTITIDWFTALEDIKNALIYTMGLKKECDRIQWFRDFTGYEGKLKNAPTELYERVYHYLSDKITATKVYLLTKPLIEARKNNIKSDINNQIISDINKNEDFKLTNGEAKSDTQSKVIDDSYQYITNDEDLRRAIAPIKDEKVIAIDTETTGLDPHTHKVRLIQIASENNPTLVIDCFKCNPQLLQPLLNNASVKVFHNAKFDIQFLMSNGLEVSQTIFDTQLAHQLINAGKPNVKASLKAISEEYLGVDLSKEERLSDWKSDILSDSQLRYSAIDAKILLQLREILREKIVTASLVKVAKIEFDCVKAVAMMEFNGMLLDVSQWQNILSEAVTRKEQLSKEIQDLLPSENTLFKIDINLDSPSQLKEALNRYGINVNDTNAKTLKKLLPQYPEILKPLLEYKKVNKILTSFGGSLLKKINPITGRLHGSYWQLGSSAGRFTSSDPNLQQIPRNKEARSCFVASPNHKLVIADYSQIELRIASEVANDRTMIEAYLRGEDLHKLTASIVLNKPLDEVSKEDRQIAKSANFGLIYGASVNGFRGYAESNYGISLSEKEAKKIMDNFFKSYSGLAQWHKKTKSRIYNQGVKETRTLSDRIRYFDNASPQQILNTPIQGTGADMLKLALGRLVSALKPYGNKAKILATVHDEIILEAHESIAEDVAKTLSEVMVSSGKEFLKRVPIEADSSIGNSWADK</sequence>
<organism evidence="9">
    <name type="scientific">Cyanobacterium aponinum AL20115</name>
    <dbReference type="NCBI Taxonomy" id="3090662"/>
    <lineage>
        <taxon>Bacteria</taxon>
        <taxon>Bacillati</taxon>
        <taxon>Cyanobacteriota</taxon>
        <taxon>Cyanophyceae</taxon>
        <taxon>Oscillatoriophycideae</taxon>
        <taxon>Chroococcales</taxon>
        <taxon>Geminocystaceae</taxon>
        <taxon>Cyanobacterium</taxon>
    </lineage>
</organism>
<dbReference type="EMBL" id="CP138349">
    <property type="protein sequence ID" value="WPF90494.1"/>
    <property type="molecule type" value="Genomic_DNA"/>
</dbReference>
<evidence type="ECO:0000256" key="6">
    <source>
        <dbReference type="SAM" id="MobiDB-lite"/>
    </source>
</evidence>
<dbReference type="SMART" id="SM00482">
    <property type="entry name" value="POLAc"/>
    <property type="match status" value="1"/>
</dbReference>
<dbReference type="InterPro" id="IPR002298">
    <property type="entry name" value="DNA_polymerase_A"/>
</dbReference>
<keyword evidence="9" id="KW-0269">Exonuclease</keyword>
<dbReference type="GO" id="GO:0008408">
    <property type="term" value="F:3'-5' exonuclease activity"/>
    <property type="evidence" value="ECO:0007669"/>
    <property type="project" value="InterPro"/>
</dbReference>
<evidence type="ECO:0000259" key="8">
    <source>
        <dbReference type="SMART" id="SM00482"/>
    </source>
</evidence>
<comment type="similarity">
    <text evidence="1">Belongs to the DNA polymerase type-A family.</text>
</comment>
<dbReference type="InterPro" id="IPR002562">
    <property type="entry name" value="3'-5'_exonuclease_dom"/>
</dbReference>
<gene>
    <name evidence="9" type="ORF">SAY89_18215</name>
</gene>
<dbReference type="PANTHER" id="PTHR10133">
    <property type="entry name" value="DNA POLYMERASE I"/>
    <property type="match status" value="1"/>
</dbReference>
<feature type="region of interest" description="Disordered" evidence="6">
    <location>
        <begin position="14"/>
        <end position="35"/>
    </location>
</feature>
<dbReference type="AlphaFoldDB" id="A0AAF0ZGC5"/>
<dbReference type="Gene3D" id="3.30.420.10">
    <property type="entry name" value="Ribonuclease H-like superfamily/Ribonuclease H"/>
    <property type="match status" value="1"/>
</dbReference>
<accession>A0AAF0ZGC5</accession>
<dbReference type="EC" id="2.7.7.7" evidence="2"/>